<dbReference type="eggNOG" id="COG3301">
    <property type="taxonomic scope" value="Bacteria"/>
</dbReference>
<feature type="transmembrane region" description="Helical" evidence="7">
    <location>
        <begin position="124"/>
        <end position="146"/>
    </location>
</feature>
<evidence type="ECO:0000256" key="6">
    <source>
        <dbReference type="ARBA" id="ARBA00023136"/>
    </source>
</evidence>
<feature type="transmembrane region" description="Helical" evidence="7">
    <location>
        <begin position="152"/>
        <end position="176"/>
    </location>
</feature>
<feature type="transmembrane region" description="Helical" evidence="7">
    <location>
        <begin position="188"/>
        <end position="214"/>
    </location>
</feature>
<gene>
    <name evidence="8" type="ORF">HMPREF9465_02018</name>
</gene>
<evidence type="ECO:0000256" key="4">
    <source>
        <dbReference type="ARBA" id="ARBA00022692"/>
    </source>
</evidence>
<keyword evidence="5 7" id="KW-1133">Transmembrane helix</keyword>
<dbReference type="Gene3D" id="1.20.1630.10">
    <property type="entry name" value="Formate dehydrogenase/DMSO reductase domain"/>
    <property type="match status" value="1"/>
</dbReference>
<keyword evidence="6 7" id="KW-0472">Membrane</keyword>
<evidence type="ECO:0000313" key="8">
    <source>
        <dbReference type="EMBL" id="EKB30351.1"/>
    </source>
</evidence>
<dbReference type="HOGENOM" id="CLU_045348_1_0_4"/>
<dbReference type="Pfam" id="PF03916">
    <property type="entry name" value="NrfD"/>
    <property type="match status" value="1"/>
</dbReference>
<protein>
    <submittedName>
        <fullName evidence="8">Uncharacterized protein</fullName>
    </submittedName>
</protein>
<name>K1JJK6_9BURK</name>
<feature type="transmembrane region" description="Helical" evidence="7">
    <location>
        <begin position="262"/>
        <end position="285"/>
    </location>
</feature>
<evidence type="ECO:0000256" key="2">
    <source>
        <dbReference type="ARBA" id="ARBA00008929"/>
    </source>
</evidence>
<feature type="transmembrane region" description="Helical" evidence="7">
    <location>
        <begin position="17"/>
        <end position="38"/>
    </location>
</feature>
<evidence type="ECO:0000256" key="3">
    <source>
        <dbReference type="ARBA" id="ARBA00022475"/>
    </source>
</evidence>
<dbReference type="PATRIC" id="fig|742823.3.peg.2016"/>
<evidence type="ECO:0000256" key="1">
    <source>
        <dbReference type="ARBA" id="ARBA00004651"/>
    </source>
</evidence>
<feature type="transmembrane region" description="Helical" evidence="7">
    <location>
        <begin position="89"/>
        <end position="112"/>
    </location>
</feature>
<organism evidence="8 9">
    <name type="scientific">Sutterella wadsworthensis 2_1_59BFAA</name>
    <dbReference type="NCBI Taxonomy" id="742823"/>
    <lineage>
        <taxon>Bacteria</taxon>
        <taxon>Pseudomonadati</taxon>
        <taxon>Pseudomonadota</taxon>
        <taxon>Betaproteobacteria</taxon>
        <taxon>Burkholderiales</taxon>
        <taxon>Sutterellaceae</taxon>
        <taxon>Sutterella</taxon>
    </lineage>
</organism>
<dbReference type="AlphaFoldDB" id="K1JJK6"/>
<dbReference type="InterPro" id="IPR052049">
    <property type="entry name" value="Electron_transfer_protein"/>
</dbReference>
<evidence type="ECO:0000256" key="5">
    <source>
        <dbReference type="ARBA" id="ARBA00022989"/>
    </source>
</evidence>
<dbReference type="Proteomes" id="UP000005835">
    <property type="component" value="Unassembled WGS sequence"/>
</dbReference>
<dbReference type="PANTHER" id="PTHR34856">
    <property type="entry name" value="PROTEIN NRFD"/>
    <property type="match status" value="1"/>
</dbReference>
<feature type="transmembrane region" description="Helical" evidence="7">
    <location>
        <begin position="234"/>
        <end position="255"/>
    </location>
</feature>
<evidence type="ECO:0000313" key="9">
    <source>
        <dbReference type="Proteomes" id="UP000005835"/>
    </source>
</evidence>
<dbReference type="EMBL" id="ADMG01000045">
    <property type="protein sequence ID" value="EKB30351.1"/>
    <property type="molecule type" value="Genomic_DNA"/>
</dbReference>
<keyword evidence="3" id="KW-1003">Cell membrane</keyword>
<dbReference type="InterPro" id="IPR005614">
    <property type="entry name" value="NrfD-like"/>
</dbReference>
<feature type="transmembrane region" description="Helical" evidence="7">
    <location>
        <begin position="45"/>
        <end position="69"/>
    </location>
</feature>
<accession>K1JJK6</accession>
<keyword evidence="4 7" id="KW-0812">Transmembrane</keyword>
<comment type="similarity">
    <text evidence="2">Belongs to the NrfD family.</text>
</comment>
<keyword evidence="9" id="KW-1185">Reference proteome</keyword>
<proteinExistence type="inferred from homology"/>
<evidence type="ECO:0000256" key="7">
    <source>
        <dbReference type="SAM" id="Phobius"/>
    </source>
</evidence>
<reference evidence="8 9" key="1">
    <citation type="submission" date="2012-05" db="EMBL/GenBank/DDBJ databases">
        <title>The Genome Sequence of Sutterella wadsworthensis 2_1_59BFAA.</title>
        <authorList>
            <consortium name="The Broad Institute Genome Sequencing Platform"/>
            <person name="Earl A."/>
            <person name="Ward D."/>
            <person name="Feldgarden M."/>
            <person name="Gevers D."/>
            <person name="Daigneault M."/>
            <person name="Strauss J."/>
            <person name="Allen-Vercoe E."/>
            <person name="Walker B."/>
            <person name="Young S.K."/>
            <person name="Zeng Q."/>
            <person name="Gargeya S."/>
            <person name="Fitzgerald M."/>
            <person name="Haas B."/>
            <person name="Abouelleil A."/>
            <person name="Alvarado L."/>
            <person name="Arachchi H.M."/>
            <person name="Berlin A.M."/>
            <person name="Chapman S.B."/>
            <person name="Goldberg J."/>
            <person name="Griggs A."/>
            <person name="Gujja S."/>
            <person name="Hansen M."/>
            <person name="Howarth C."/>
            <person name="Imamovic A."/>
            <person name="Larimer J."/>
            <person name="McCowen C."/>
            <person name="Montmayeur A."/>
            <person name="Murphy C."/>
            <person name="Neiman D."/>
            <person name="Pearson M."/>
            <person name="Priest M."/>
            <person name="Roberts A."/>
            <person name="Saif S."/>
            <person name="Shea T."/>
            <person name="Sisk P."/>
            <person name="Sykes S."/>
            <person name="Wortman J."/>
            <person name="Nusbaum C."/>
            <person name="Birren B."/>
        </authorList>
    </citation>
    <scope>NUCLEOTIDE SEQUENCE [LARGE SCALE GENOMIC DNA]</scope>
    <source>
        <strain evidence="8 9">2_1_59BFAA</strain>
    </source>
</reference>
<dbReference type="GO" id="GO:0005886">
    <property type="term" value="C:plasma membrane"/>
    <property type="evidence" value="ECO:0007669"/>
    <property type="project" value="UniProtKB-SubCell"/>
</dbReference>
<dbReference type="RefSeq" id="WP_005436711.1">
    <property type="nucleotide sequence ID" value="NZ_JH815520.1"/>
</dbReference>
<comment type="caution">
    <text evidence="8">The sequence shown here is derived from an EMBL/GenBank/DDBJ whole genome shotgun (WGS) entry which is preliminary data.</text>
</comment>
<dbReference type="PANTHER" id="PTHR34856:SF2">
    <property type="entry name" value="PROTEIN NRFD"/>
    <property type="match status" value="1"/>
</dbReference>
<sequence>MTYELALLTEQASTAHWGWTIAFFLWFIGLAGMGLFLNFWVRSKLVLVASTVSAIVGTLFVVSHLGRMLNLPLALVKSIVTGRFNGGSWMFIGICLLTVLCIACCVQLLLAWKSAEKAEALLNNHALLVFNAALGFAATAYSGFLLTQAEGVALWNTAVLPVLWIASGLSCAVGLVEILESRRRLPHAGWIGTTAVLAHLGEAFILFAFVHVAIATGTPGAVAGAESLVGGENALLFWGGAVGLGLVVPFALGFVRSDAAKLAAGSAAILGALLLRASVLFAGVYDPVIF</sequence>
<comment type="subcellular location">
    <subcellularLocation>
        <location evidence="1">Cell membrane</location>
        <topology evidence="1">Multi-pass membrane protein</topology>
    </subcellularLocation>
</comment>
<dbReference type="STRING" id="742823.HMPREF9465_02018"/>
<dbReference type="OrthoDB" id="9151196at2"/>